<gene>
    <name evidence="1" type="ORF">DEF21_13315</name>
    <name evidence="2" type="ORF">DHR80_07055</name>
</gene>
<dbReference type="EMBL" id="DPOP01000064">
    <property type="protein sequence ID" value="HCW66959.1"/>
    <property type="molecule type" value="Genomic_DNA"/>
</dbReference>
<dbReference type="Proteomes" id="UP000264179">
    <property type="component" value="Unassembled WGS sequence"/>
</dbReference>
<sequence length="86" mass="9853">MNVIQFCLTRSVQTVGMIAQERLAPSASNQPLWMDASSQTLRARLNFFVAASQHLKNHPRFLAVLFLTTKKFNCAEWMRFKEPAPI</sequence>
<organism evidence="1 4">
    <name type="scientific">Thalassospira lucentensis</name>
    <dbReference type="NCBI Taxonomy" id="168935"/>
    <lineage>
        <taxon>Bacteria</taxon>
        <taxon>Pseudomonadati</taxon>
        <taxon>Pseudomonadota</taxon>
        <taxon>Alphaproteobacteria</taxon>
        <taxon>Rhodospirillales</taxon>
        <taxon>Thalassospiraceae</taxon>
        <taxon>Thalassospira</taxon>
    </lineage>
</organism>
<proteinExistence type="predicted"/>
<dbReference type="AlphaFoldDB" id="A0A358HUL0"/>
<reference evidence="3 4" key="1">
    <citation type="journal article" date="2018" name="Nat. Biotechnol.">
        <title>A standardized bacterial taxonomy based on genome phylogeny substantially revises the tree of life.</title>
        <authorList>
            <person name="Parks D.H."/>
            <person name="Chuvochina M."/>
            <person name="Waite D.W."/>
            <person name="Rinke C."/>
            <person name="Skarshewski A."/>
            <person name="Chaumeil P.A."/>
            <person name="Hugenholtz P."/>
        </authorList>
    </citation>
    <scope>NUCLEOTIDE SEQUENCE [LARGE SCALE GENOMIC DNA]</scope>
    <source>
        <strain evidence="1">UBA8707</strain>
        <strain evidence="2">UBA9881</strain>
    </source>
</reference>
<evidence type="ECO:0000313" key="3">
    <source>
        <dbReference type="Proteomes" id="UP000264179"/>
    </source>
</evidence>
<protein>
    <submittedName>
        <fullName evidence="1">Uncharacterized protein</fullName>
    </submittedName>
</protein>
<comment type="caution">
    <text evidence="1">The sequence shown here is derived from an EMBL/GenBank/DDBJ whole genome shotgun (WGS) entry which is preliminary data.</text>
</comment>
<evidence type="ECO:0000313" key="4">
    <source>
        <dbReference type="Proteomes" id="UP000264753"/>
    </source>
</evidence>
<name>A0A358HUL0_9PROT</name>
<accession>A0A358HUL0</accession>
<evidence type="ECO:0000313" key="1">
    <source>
        <dbReference type="EMBL" id="HBU98865.1"/>
    </source>
</evidence>
<dbReference type="EMBL" id="DOOG01000112">
    <property type="protein sequence ID" value="HBU98865.1"/>
    <property type="molecule type" value="Genomic_DNA"/>
</dbReference>
<dbReference type="Proteomes" id="UP000264753">
    <property type="component" value="Unassembled WGS sequence"/>
</dbReference>
<evidence type="ECO:0000313" key="2">
    <source>
        <dbReference type="EMBL" id="HCW66959.1"/>
    </source>
</evidence>